<reference evidence="9" key="1">
    <citation type="submission" date="2011-12" db="EMBL/GenBank/DDBJ databases">
        <title>The Draft Genome of Lepisosteus oculatus.</title>
        <authorList>
            <consortium name="The Broad Institute Genome Assembly &amp; Analysis Group"/>
            <consortium name="Computational R&amp;D Group"/>
            <consortium name="and Sequencing Platform"/>
            <person name="Di Palma F."/>
            <person name="Alfoldi J."/>
            <person name="Johnson J."/>
            <person name="Berlin A."/>
            <person name="Gnerre S."/>
            <person name="Jaffe D."/>
            <person name="MacCallum I."/>
            <person name="Young S."/>
            <person name="Walker B.J."/>
            <person name="Lander E.S."/>
            <person name="Lindblad-Toh K."/>
        </authorList>
    </citation>
    <scope>NUCLEOTIDE SEQUENCE [LARGE SCALE GENOMIC DNA]</scope>
</reference>
<dbReference type="Gene3D" id="2.40.10.10">
    <property type="entry name" value="Trypsin-like serine proteases"/>
    <property type="match status" value="2"/>
</dbReference>
<sequence>RQGEMALCPVLCLSVLLLASQCGTSRVGIVGGREAAAHSRPYMASLQENGTNLCGGVLVREDFVLTAAHCAGGLDDRVQRVVLGAHSLVSKEEGRQVFAVRQSFLHPLYPKDSLHHDIMLLKLDGKAALNERVQAIPLKHSQLLAPGTVCSTAGWGDAYDNDTYPGVLQEVNTTVISQSECSGRWAAYYNVTDRQVCAAVEGETRGFCSGDSGGPLICNGRAVGVISFSGPRCGDPRHPDIYTRVASFREWIIDILSRN</sequence>
<dbReference type="PANTHER" id="PTHR24271">
    <property type="entry name" value="KALLIKREIN-RELATED"/>
    <property type="match status" value="1"/>
</dbReference>
<dbReference type="OMA" id="TRTMVCG"/>
<dbReference type="PANTHER" id="PTHR24271:SF55">
    <property type="entry name" value="SERINE PROTEASE 57"/>
    <property type="match status" value="1"/>
</dbReference>
<keyword evidence="5" id="KW-1015">Disulfide bond</keyword>
<evidence type="ECO:0000256" key="1">
    <source>
        <dbReference type="ARBA" id="ARBA00009228"/>
    </source>
</evidence>
<dbReference type="SMART" id="SM00020">
    <property type="entry name" value="Tryp_SPc"/>
    <property type="match status" value="1"/>
</dbReference>
<keyword evidence="9" id="KW-1185">Reference proteome</keyword>
<dbReference type="PROSITE" id="PS00134">
    <property type="entry name" value="TRYPSIN_HIS"/>
    <property type="match status" value="1"/>
</dbReference>
<dbReference type="InterPro" id="IPR001254">
    <property type="entry name" value="Trypsin_dom"/>
</dbReference>
<dbReference type="CDD" id="cd00190">
    <property type="entry name" value="Tryp_SPc"/>
    <property type="match status" value="1"/>
</dbReference>
<name>W5MDN6_LEPOC</name>
<dbReference type="GO" id="GO:0005615">
    <property type="term" value="C:extracellular space"/>
    <property type="evidence" value="ECO:0000318"/>
    <property type="project" value="GO_Central"/>
</dbReference>
<evidence type="ECO:0000259" key="7">
    <source>
        <dbReference type="PROSITE" id="PS50240"/>
    </source>
</evidence>
<evidence type="ECO:0000256" key="3">
    <source>
        <dbReference type="ARBA" id="ARBA00022801"/>
    </source>
</evidence>
<protein>
    <submittedName>
        <fullName evidence="8">Mast cell protease 1A-like</fullName>
    </submittedName>
</protein>
<dbReference type="Pfam" id="PF00089">
    <property type="entry name" value="Trypsin"/>
    <property type="match status" value="1"/>
</dbReference>
<accession>W5MDN6</accession>
<dbReference type="GO" id="GO:0004252">
    <property type="term" value="F:serine-type endopeptidase activity"/>
    <property type="evidence" value="ECO:0000318"/>
    <property type="project" value="GO_Central"/>
</dbReference>
<dbReference type="InterPro" id="IPR018114">
    <property type="entry name" value="TRYPSIN_HIS"/>
</dbReference>
<dbReference type="Bgee" id="ENSLOCG00000005390">
    <property type="expression patterns" value="Expressed in mesonephros and 11 other cell types or tissues"/>
</dbReference>
<dbReference type="PRINTS" id="PR00722">
    <property type="entry name" value="CHYMOTRYPSIN"/>
</dbReference>
<dbReference type="AlphaFoldDB" id="W5MDN6"/>
<dbReference type="InterPro" id="IPR001314">
    <property type="entry name" value="Peptidase_S1A"/>
</dbReference>
<dbReference type="InParanoid" id="W5MDN6"/>
<dbReference type="InterPro" id="IPR043504">
    <property type="entry name" value="Peptidase_S1_PA_chymotrypsin"/>
</dbReference>
<evidence type="ECO:0000256" key="2">
    <source>
        <dbReference type="ARBA" id="ARBA00022670"/>
    </source>
</evidence>
<dbReference type="EMBL" id="AHAT01010985">
    <property type="status" value="NOT_ANNOTATED_CDS"/>
    <property type="molecule type" value="Genomic_DNA"/>
</dbReference>
<reference evidence="8" key="3">
    <citation type="submission" date="2025-09" db="UniProtKB">
        <authorList>
            <consortium name="Ensembl"/>
        </authorList>
    </citation>
    <scope>IDENTIFICATION</scope>
</reference>
<feature type="domain" description="Peptidase S1" evidence="7">
    <location>
        <begin position="29"/>
        <end position="257"/>
    </location>
</feature>
<dbReference type="SUPFAM" id="SSF50494">
    <property type="entry name" value="Trypsin-like serine proteases"/>
    <property type="match status" value="1"/>
</dbReference>
<evidence type="ECO:0000256" key="4">
    <source>
        <dbReference type="ARBA" id="ARBA00022825"/>
    </source>
</evidence>
<dbReference type="STRING" id="7918.ENSLOCP00000006495"/>
<dbReference type="FunFam" id="2.40.10.10:FF:000010">
    <property type="entry name" value="Kallikrein related peptidase 11"/>
    <property type="match status" value="1"/>
</dbReference>
<proteinExistence type="inferred from homology"/>
<organism evidence="8 9">
    <name type="scientific">Lepisosteus oculatus</name>
    <name type="common">Spotted gar</name>
    <dbReference type="NCBI Taxonomy" id="7918"/>
    <lineage>
        <taxon>Eukaryota</taxon>
        <taxon>Metazoa</taxon>
        <taxon>Chordata</taxon>
        <taxon>Craniata</taxon>
        <taxon>Vertebrata</taxon>
        <taxon>Euteleostomi</taxon>
        <taxon>Actinopterygii</taxon>
        <taxon>Neopterygii</taxon>
        <taxon>Holostei</taxon>
        <taxon>Semionotiformes</taxon>
        <taxon>Lepisosteidae</taxon>
        <taxon>Lepisosteus</taxon>
    </lineage>
</organism>
<evidence type="ECO:0000256" key="6">
    <source>
        <dbReference type="SAM" id="SignalP"/>
    </source>
</evidence>
<dbReference type="eggNOG" id="KOG3627">
    <property type="taxonomic scope" value="Eukaryota"/>
</dbReference>
<dbReference type="Ensembl" id="ENSLOCT00000006503.1">
    <property type="protein sequence ID" value="ENSLOCP00000006495.1"/>
    <property type="gene ID" value="ENSLOCG00000005390.1"/>
</dbReference>
<evidence type="ECO:0000256" key="5">
    <source>
        <dbReference type="ARBA" id="ARBA00023157"/>
    </source>
</evidence>
<dbReference type="InterPro" id="IPR009003">
    <property type="entry name" value="Peptidase_S1_PA"/>
</dbReference>
<evidence type="ECO:0000313" key="8">
    <source>
        <dbReference type="Ensembl" id="ENSLOCP00000006495.1"/>
    </source>
</evidence>
<evidence type="ECO:0000313" key="9">
    <source>
        <dbReference type="Proteomes" id="UP000018468"/>
    </source>
</evidence>
<dbReference type="GO" id="GO:0006508">
    <property type="term" value="P:proteolysis"/>
    <property type="evidence" value="ECO:0007669"/>
    <property type="project" value="UniProtKB-KW"/>
</dbReference>
<keyword evidence="6" id="KW-0732">Signal</keyword>
<dbReference type="PROSITE" id="PS50240">
    <property type="entry name" value="TRYPSIN_DOM"/>
    <property type="match status" value="1"/>
</dbReference>
<keyword evidence="4" id="KW-0720">Serine protease</keyword>
<feature type="chain" id="PRO_5004866023" evidence="6">
    <location>
        <begin position="26"/>
        <end position="259"/>
    </location>
</feature>
<dbReference type="Proteomes" id="UP000018468">
    <property type="component" value="Linkage group LG19"/>
</dbReference>
<comment type="similarity">
    <text evidence="1">Belongs to the peptidase S1 family. Snake venom subfamily.</text>
</comment>
<feature type="signal peptide" evidence="6">
    <location>
        <begin position="1"/>
        <end position="25"/>
    </location>
</feature>
<keyword evidence="2" id="KW-0645">Protease</keyword>
<keyword evidence="3" id="KW-0378">Hydrolase</keyword>
<dbReference type="GO" id="GO:0051604">
    <property type="term" value="P:protein maturation"/>
    <property type="evidence" value="ECO:0000318"/>
    <property type="project" value="GO_Central"/>
</dbReference>
<reference evidence="8" key="2">
    <citation type="submission" date="2025-08" db="UniProtKB">
        <authorList>
            <consortium name="Ensembl"/>
        </authorList>
    </citation>
    <scope>IDENTIFICATION</scope>
</reference>
<dbReference type="GeneTree" id="ENSGT00940000162161"/>